<sequence>MVADQRPTGAAPWPSQAGERPARPRRRFSLRAHLLALLLMALLPALTIGAAAAWHAAIAYRGALDARLVDTSRALALALDSELEILGAAAIALAASPTLREAPDEALPELHGWATAIGEALGAVRVVVADAGPGHPQLLNTLLPPGAPLPQSAQPGEGAWELIEQVARTGAPATSDLFRARADRSWAVAVGAPVFRGGTPRRVVIVSFDPRRLSELLRHQGLSGDAFAAVADAGGRVVARTRGHEALIGTMAPTRTGPASDTRPGLFRGPTTEGSEAIFARQHLRRASGWTVVVAEPLASYTRGWRGPLVGLAAGSAALLALSLALVWQVSRQLVRPAAALAHRAEAIAAGSPGTLPAVEPSAVTEFEALRRAGARAEAALREGEARLRVGMEAARMAIWDYDARTGLATRSGQIVGDRPDLPREQFSLAAWLGQVHPKDRPALERAMADTVAGRLERFAVEYRLRRADGPGGWVWIATHGAVAERDPATGAALRLAGVGLDVTERKEAEERQRLLMREVDHRAKNALAVVQAAVRLTGAPDLASYRRAIEGRVQALARAQTLLAEDSWSGADLRTLLEGELKAFVGDGQRALLGGPPVALPVRAAQPLAMAVHELATNAVKYGALSTAAGRVAVAWEVAGEEEPVLRLRWSESGGPPVVAPPVRRGFGSRVLEGTVQRQLGGQVRLDWAATGLVCAMEVPLAGPRG</sequence>
<evidence type="ECO:0000256" key="9">
    <source>
        <dbReference type="ARBA" id="ARBA00022777"/>
    </source>
</evidence>
<dbReference type="InterPro" id="IPR000700">
    <property type="entry name" value="PAS-assoc_C"/>
</dbReference>
<dbReference type="PROSITE" id="PS50113">
    <property type="entry name" value="PAC"/>
    <property type="match status" value="1"/>
</dbReference>
<proteinExistence type="predicted"/>
<evidence type="ECO:0000259" key="15">
    <source>
        <dbReference type="PROSITE" id="PS50113"/>
    </source>
</evidence>
<dbReference type="Proteomes" id="UP000606490">
    <property type="component" value="Unassembled WGS sequence"/>
</dbReference>
<evidence type="ECO:0000256" key="2">
    <source>
        <dbReference type="ARBA" id="ARBA00012438"/>
    </source>
</evidence>
<evidence type="ECO:0000256" key="11">
    <source>
        <dbReference type="ARBA" id="ARBA00022991"/>
    </source>
</evidence>
<keyword evidence="9" id="KW-0418">Kinase</keyword>
<evidence type="ECO:0000256" key="5">
    <source>
        <dbReference type="ARBA" id="ARBA00022606"/>
    </source>
</evidence>
<gene>
    <name evidence="16" type="ORF">JMJ55_09665</name>
</gene>
<keyword evidence="3" id="KW-0600">Photoreceptor protein</keyword>
<dbReference type="SUPFAM" id="SSF55785">
    <property type="entry name" value="PYP-like sensor domain (PAS domain)"/>
    <property type="match status" value="1"/>
</dbReference>
<dbReference type="EMBL" id="JAEUXJ010000003">
    <property type="protein sequence ID" value="MBL6455589.1"/>
    <property type="molecule type" value="Genomic_DNA"/>
</dbReference>
<dbReference type="Pfam" id="PF08447">
    <property type="entry name" value="PAS_3"/>
    <property type="match status" value="1"/>
</dbReference>
<keyword evidence="8" id="KW-0547">Nucleotide-binding</keyword>
<keyword evidence="17" id="KW-1185">Reference proteome</keyword>
<evidence type="ECO:0000256" key="7">
    <source>
        <dbReference type="ARBA" id="ARBA00022737"/>
    </source>
</evidence>
<keyword evidence="12" id="KW-0675">Receptor</keyword>
<protein>
    <recommendedName>
        <fullName evidence="2">histidine kinase</fullName>
        <ecNumber evidence="2">2.7.13.3</ecNumber>
    </recommendedName>
</protein>
<dbReference type="InterPro" id="IPR035965">
    <property type="entry name" value="PAS-like_dom_sf"/>
</dbReference>
<feature type="domain" description="PAC" evidence="15">
    <location>
        <begin position="459"/>
        <end position="515"/>
    </location>
</feature>
<keyword evidence="5" id="KW-0716">Sensory transduction</keyword>
<keyword evidence="6" id="KW-0808">Transferase</keyword>
<evidence type="ECO:0000313" key="16">
    <source>
        <dbReference type="EMBL" id="MBL6455589.1"/>
    </source>
</evidence>
<keyword evidence="4" id="KW-0597">Phosphoprotein</keyword>
<keyword evidence="14" id="KW-0812">Transmembrane</keyword>
<evidence type="ECO:0000256" key="3">
    <source>
        <dbReference type="ARBA" id="ARBA00022543"/>
    </source>
</evidence>
<dbReference type="RefSeq" id="WP_202825321.1">
    <property type="nucleotide sequence ID" value="NZ_JAEUXJ010000003.1"/>
</dbReference>
<dbReference type="InterPro" id="IPR011102">
    <property type="entry name" value="Sig_transdc_His_kinase_HWE"/>
</dbReference>
<keyword evidence="14" id="KW-1133">Transmembrane helix</keyword>
<keyword evidence="14" id="KW-0472">Membrane</keyword>
<evidence type="ECO:0000313" key="17">
    <source>
        <dbReference type="Proteomes" id="UP000606490"/>
    </source>
</evidence>
<accession>A0ABS1V1L7</accession>
<dbReference type="SMART" id="SM00086">
    <property type="entry name" value="PAC"/>
    <property type="match status" value="1"/>
</dbReference>
<keyword evidence="10" id="KW-0067">ATP-binding</keyword>
<dbReference type="Pfam" id="PF07536">
    <property type="entry name" value="HWE_HK"/>
    <property type="match status" value="1"/>
</dbReference>
<comment type="catalytic activity">
    <reaction evidence="1">
        <text>ATP + protein L-histidine = ADP + protein N-phospho-L-histidine.</text>
        <dbReference type="EC" id="2.7.13.3"/>
    </reaction>
</comment>
<name>A0ABS1V1L7_9PROT</name>
<keyword evidence="11" id="KW-0157">Chromophore</keyword>
<evidence type="ECO:0000256" key="4">
    <source>
        <dbReference type="ARBA" id="ARBA00022553"/>
    </source>
</evidence>
<dbReference type="InterPro" id="IPR001610">
    <property type="entry name" value="PAC"/>
</dbReference>
<comment type="caution">
    <text evidence="16">The sequence shown here is derived from an EMBL/GenBank/DDBJ whole genome shotgun (WGS) entry which is preliminary data.</text>
</comment>
<evidence type="ECO:0000256" key="13">
    <source>
        <dbReference type="SAM" id="MobiDB-lite"/>
    </source>
</evidence>
<feature type="region of interest" description="Disordered" evidence="13">
    <location>
        <begin position="1"/>
        <end position="24"/>
    </location>
</feature>
<evidence type="ECO:0000256" key="1">
    <source>
        <dbReference type="ARBA" id="ARBA00000085"/>
    </source>
</evidence>
<dbReference type="InterPro" id="IPR036890">
    <property type="entry name" value="HATPase_C_sf"/>
</dbReference>
<evidence type="ECO:0000256" key="10">
    <source>
        <dbReference type="ARBA" id="ARBA00022840"/>
    </source>
</evidence>
<dbReference type="PANTHER" id="PTHR41523">
    <property type="entry name" value="TWO-COMPONENT SYSTEM SENSOR PROTEIN"/>
    <property type="match status" value="1"/>
</dbReference>
<evidence type="ECO:0000256" key="8">
    <source>
        <dbReference type="ARBA" id="ARBA00022741"/>
    </source>
</evidence>
<keyword evidence="7" id="KW-0677">Repeat</keyword>
<evidence type="ECO:0000256" key="6">
    <source>
        <dbReference type="ARBA" id="ARBA00022679"/>
    </source>
</evidence>
<dbReference type="EC" id="2.7.13.3" evidence="2"/>
<dbReference type="Gene3D" id="3.30.565.10">
    <property type="entry name" value="Histidine kinase-like ATPase, C-terminal domain"/>
    <property type="match status" value="1"/>
</dbReference>
<dbReference type="PANTHER" id="PTHR41523:SF8">
    <property type="entry name" value="ETHYLENE RESPONSE SENSOR PROTEIN"/>
    <property type="match status" value="1"/>
</dbReference>
<reference evidence="16 17" key="1">
    <citation type="submission" date="2021-01" db="EMBL/GenBank/DDBJ databases">
        <title>Belnapia mucosa sp. nov. and Belnapia arida sp. nov., isolated from the Tabernas Desert (Almeria, Spain).</title>
        <authorList>
            <person name="Molina-Menor E."/>
            <person name="Vidal-Verdu A."/>
            <person name="Calonge A."/>
            <person name="Satari L."/>
            <person name="Pereto Magraner J."/>
            <person name="Porcar Miralles M."/>
        </authorList>
    </citation>
    <scope>NUCLEOTIDE SEQUENCE [LARGE SCALE GENOMIC DNA]</scope>
    <source>
        <strain evidence="16 17">T6</strain>
    </source>
</reference>
<evidence type="ECO:0000256" key="12">
    <source>
        <dbReference type="ARBA" id="ARBA00023170"/>
    </source>
</evidence>
<dbReference type="CDD" id="cd18774">
    <property type="entry name" value="PDC2_HK_sensor"/>
    <property type="match status" value="1"/>
</dbReference>
<dbReference type="SMART" id="SM00911">
    <property type="entry name" value="HWE_HK"/>
    <property type="match status" value="1"/>
</dbReference>
<evidence type="ECO:0000256" key="14">
    <source>
        <dbReference type="SAM" id="Phobius"/>
    </source>
</evidence>
<feature type="transmembrane region" description="Helical" evidence="14">
    <location>
        <begin position="32"/>
        <end position="54"/>
    </location>
</feature>
<dbReference type="Gene3D" id="3.30.450.20">
    <property type="entry name" value="PAS domain"/>
    <property type="match status" value="1"/>
</dbReference>
<organism evidence="16 17">
    <name type="scientific">Belnapia mucosa</name>
    <dbReference type="NCBI Taxonomy" id="2804532"/>
    <lineage>
        <taxon>Bacteria</taxon>
        <taxon>Pseudomonadati</taxon>
        <taxon>Pseudomonadota</taxon>
        <taxon>Alphaproteobacteria</taxon>
        <taxon>Acetobacterales</taxon>
        <taxon>Roseomonadaceae</taxon>
        <taxon>Belnapia</taxon>
    </lineage>
</organism>
<dbReference type="InterPro" id="IPR013655">
    <property type="entry name" value="PAS_fold_3"/>
</dbReference>